<dbReference type="Proteomes" id="UP000245288">
    <property type="component" value="Unassembled WGS sequence"/>
</dbReference>
<evidence type="ECO:0000313" key="2">
    <source>
        <dbReference type="EMBL" id="PWE87111.1"/>
    </source>
</evidence>
<proteinExistence type="predicted"/>
<evidence type="ECO:0000313" key="3">
    <source>
        <dbReference type="Proteomes" id="UP000245288"/>
    </source>
</evidence>
<organism evidence="2 3">
    <name type="scientific">Eubacterium ramulus</name>
    <dbReference type="NCBI Taxonomy" id="39490"/>
    <lineage>
        <taxon>Bacteria</taxon>
        <taxon>Bacillati</taxon>
        <taxon>Bacillota</taxon>
        <taxon>Clostridia</taxon>
        <taxon>Eubacteriales</taxon>
        <taxon>Eubacteriaceae</taxon>
        <taxon>Eubacterium</taxon>
    </lineage>
</organism>
<dbReference type="AlphaFoldDB" id="A0A2V1JV43"/>
<feature type="signal peptide" evidence="1">
    <location>
        <begin position="1"/>
        <end position="25"/>
    </location>
</feature>
<accession>A0A2V1JV43</accession>
<reference evidence="2 3" key="1">
    <citation type="submission" date="2014-09" db="EMBL/GenBank/DDBJ databases">
        <title>Butyrate-producing bacteria isolated from human gut.</title>
        <authorList>
            <person name="Zhang Q."/>
            <person name="Zhao L."/>
        </authorList>
    </citation>
    <scope>NUCLEOTIDE SEQUENCE [LARGE SCALE GENOMIC DNA]</scope>
    <source>
        <strain evidence="2 3">21</strain>
    </source>
</reference>
<dbReference type="PROSITE" id="PS51257">
    <property type="entry name" value="PROKAR_LIPOPROTEIN"/>
    <property type="match status" value="1"/>
</dbReference>
<dbReference type="RefSeq" id="WP_109215261.1">
    <property type="nucleotide sequence ID" value="NZ_JRFU01000061.1"/>
</dbReference>
<evidence type="ECO:0000256" key="1">
    <source>
        <dbReference type="SAM" id="SignalP"/>
    </source>
</evidence>
<comment type="caution">
    <text evidence="2">The sequence shown here is derived from an EMBL/GenBank/DDBJ whole genome shotgun (WGS) entry which is preliminary data.</text>
</comment>
<feature type="chain" id="PRO_5038773438" evidence="1">
    <location>
        <begin position="26"/>
        <end position="211"/>
    </location>
</feature>
<dbReference type="Pfam" id="PF16475">
    <property type="entry name" value="DUF5052"/>
    <property type="match status" value="1"/>
</dbReference>
<gene>
    <name evidence="2" type="ORF">LG34_06160</name>
</gene>
<name>A0A2V1JV43_EUBRA</name>
<sequence length="211" mass="23264">MKKKIKVLVCMALCVCIFSGFIGCAALDDAMNEFKGNLVGNGYTIRTYDNYGNRVMTTTGDKINITGNKVKETSYDSDGSIVTGYSLSSVITINVDGDQIQSCGDTCIFEQDGLQPEAEFTQDDIYSHSSGGITDYTYVSGIINEYKNYFGKSRVVVVKSQLGQPIAAYSGDEVYWKIPKDLPKMTKLMIDGKALYIHRANFQIIDKDLLG</sequence>
<protein>
    <submittedName>
        <fullName evidence="2">Twitching moltility protein PilT</fullName>
    </submittedName>
</protein>
<keyword evidence="1" id="KW-0732">Signal</keyword>
<dbReference type="OrthoDB" id="3266677at2"/>
<keyword evidence="3" id="KW-1185">Reference proteome</keyword>
<dbReference type="InterPro" id="IPR032484">
    <property type="entry name" value="DUF5052"/>
</dbReference>
<dbReference type="EMBL" id="JRFU01000061">
    <property type="protein sequence ID" value="PWE87111.1"/>
    <property type="molecule type" value="Genomic_DNA"/>
</dbReference>